<dbReference type="GO" id="GO:0006629">
    <property type="term" value="P:lipid metabolic process"/>
    <property type="evidence" value="ECO:0007669"/>
    <property type="project" value="InterPro"/>
</dbReference>
<dbReference type="PANTHER" id="PTHR10556">
    <property type="entry name" value="3-OXO-5-ALPHA-STEROID 4-DEHYDROGENASE"/>
    <property type="match status" value="1"/>
</dbReference>
<feature type="domain" description="3-oxo-5-alpha-steroid 4-dehydrogenase C-terminal" evidence="7">
    <location>
        <begin position="198"/>
        <end position="238"/>
    </location>
</feature>
<feature type="transmembrane region" description="Helical" evidence="6">
    <location>
        <begin position="74"/>
        <end position="90"/>
    </location>
</feature>
<evidence type="ECO:0000259" key="7">
    <source>
        <dbReference type="Pfam" id="PF02544"/>
    </source>
</evidence>
<gene>
    <name evidence="8" type="ORF">FISHEDRAFT_64226</name>
</gene>
<dbReference type="PROSITE" id="PS50244">
    <property type="entry name" value="S5A_REDUCTASE"/>
    <property type="match status" value="1"/>
</dbReference>
<evidence type="ECO:0000313" key="8">
    <source>
        <dbReference type="EMBL" id="KIY51544.1"/>
    </source>
</evidence>
<dbReference type="EMBL" id="KN881650">
    <property type="protein sequence ID" value="KIY51544.1"/>
    <property type="molecule type" value="Genomic_DNA"/>
</dbReference>
<feature type="domain" description="3-oxo-5-alpha-steroid 4-dehydrogenase C-terminal" evidence="7">
    <location>
        <begin position="258"/>
        <end position="301"/>
    </location>
</feature>
<reference evidence="8 9" key="1">
    <citation type="journal article" date="2015" name="Fungal Genet. Biol.">
        <title>Evolution of novel wood decay mechanisms in Agaricales revealed by the genome sequences of Fistulina hepatica and Cylindrobasidium torrendii.</title>
        <authorList>
            <person name="Floudas D."/>
            <person name="Held B.W."/>
            <person name="Riley R."/>
            <person name="Nagy L.G."/>
            <person name="Koehler G."/>
            <person name="Ransdell A.S."/>
            <person name="Younus H."/>
            <person name="Chow J."/>
            <person name="Chiniquy J."/>
            <person name="Lipzen A."/>
            <person name="Tritt A."/>
            <person name="Sun H."/>
            <person name="Haridas S."/>
            <person name="LaButti K."/>
            <person name="Ohm R.A."/>
            <person name="Kues U."/>
            <person name="Blanchette R.A."/>
            <person name="Grigoriev I.V."/>
            <person name="Minto R.E."/>
            <person name="Hibbett D.S."/>
        </authorList>
    </citation>
    <scope>NUCLEOTIDE SEQUENCE [LARGE SCALE GENOMIC DNA]</scope>
    <source>
        <strain evidence="8 9">ATCC 64428</strain>
    </source>
</reference>
<evidence type="ECO:0000256" key="2">
    <source>
        <dbReference type="ARBA" id="ARBA00007742"/>
    </source>
</evidence>
<evidence type="ECO:0000256" key="4">
    <source>
        <dbReference type="ARBA" id="ARBA00022989"/>
    </source>
</evidence>
<protein>
    <recommendedName>
        <fullName evidence="7">3-oxo-5-alpha-steroid 4-dehydrogenase C-terminal domain-containing protein</fullName>
    </recommendedName>
</protein>
<evidence type="ECO:0000256" key="5">
    <source>
        <dbReference type="ARBA" id="ARBA00023136"/>
    </source>
</evidence>
<dbReference type="Pfam" id="PF02544">
    <property type="entry name" value="Steroid_dh"/>
    <property type="match status" value="3"/>
</dbReference>
<comment type="subcellular location">
    <subcellularLocation>
        <location evidence="1">Membrane</location>
        <topology evidence="1">Multi-pass membrane protein</topology>
    </subcellularLocation>
</comment>
<dbReference type="InterPro" id="IPR039357">
    <property type="entry name" value="SRD5A/TECR"/>
</dbReference>
<dbReference type="GO" id="GO:0016627">
    <property type="term" value="F:oxidoreductase activity, acting on the CH-CH group of donors"/>
    <property type="evidence" value="ECO:0007669"/>
    <property type="project" value="InterPro"/>
</dbReference>
<evidence type="ECO:0000256" key="6">
    <source>
        <dbReference type="SAM" id="Phobius"/>
    </source>
</evidence>
<keyword evidence="5 6" id="KW-0472">Membrane</keyword>
<evidence type="ECO:0000256" key="3">
    <source>
        <dbReference type="ARBA" id="ARBA00022692"/>
    </source>
</evidence>
<keyword evidence="4 6" id="KW-1133">Transmembrane helix</keyword>
<accession>A0A0D7AIH1</accession>
<sequence>MVAFRKWLLLTYGVFGPMTLFIDAPFGRFTPSKDSPLLVDGIKAWMIMEIFAPVSFLCAFLACPLSSSDSPRRYSTYQLILAGLFLAHYTNRAVISPLSTPSRSKAHFLVPIAGCFFNVLNGSLLGSYLSSSMAFAFLEKQSRVIFYIGLVLWAAGFVGNVAHDEILLDLRRKANSSAHDHKNRSSSSVGGAGSTGEYYGIPYGLLYSLVSYPNYLCEWVEWFGFALAAAPFPHVDFARLPMSLSALLESPLSQSLTPPYIFLLLEFATMLPRAYKGHLWYRRKFGDSYPANRKIVIPFLL</sequence>
<evidence type="ECO:0000256" key="1">
    <source>
        <dbReference type="ARBA" id="ARBA00004141"/>
    </source>
</evidence>
<feature type="transmembrane region" description="Helical" evidence="6">
    <location>
        <begin position="144"/>
        <end position="162"/>
    </location>
</feature>
<dbReference type="GO" id="GO:0016020">
    <property type="term" value="C:membrane"/>
    <property type="evidence" value="ECO:0007669"/>
    <property type="project" value="UniProtKB-SubCell"/>
</dbReference>
<feature type="transmembrane region" description="Helical" evidence="6">
    <location>
        <begin position="44"/>
        <end position="62"/>
    </location>
</feature>
<dbReference type="Proteomes" id="UP000054144">
    <property type="component" value="Unassembled WGS sequence"/>
</dbReference>
<evidence type="ECO:0000313" key="9">
    <source>
        <dbReference type="Proteomes" id="UP000054144"/>
    </source>
</evidence>
<feature type="transmembrane region" description="Helical" evidence="6">
    <location>
        <begin position="110"/>
        <end position="137"/>
    </location>
</feature>
<feature type="domain" description="3-oxo-5-alpha-steroid 4-dehydrogenase C-terminal" evidence="7">
    <location>
        <begin position="112"/>
        <end position="176"/>
    </location>
</feature>
<dbReference type="AlphaFoldDB" id="A0A0D7AIH1"/>
<dbReference type="PANTHER" id="PTHR10556:SF43">
    <property type="entry name" value="STEROID 5-ALPHA-REDUCTASE DET2"/>
    <property type="match status" value="1"/>
</dbReference>
<dbReference type="OrthoDB" id="5788137at2759"/>
<dbReference type="InterPro" id="IPR001104">
    <property type="entry name" value="3-oxo-5_a-steroid_4-DH_C"/>
</dbReference>
<proteinExistence type="inferred from homology"/>
<comment type="similarity">
    <text evidence="2">Belongs to the steroid 5-alpha reductase family.</text>
</comment>
<organism evidence="8 9">
    <name type="scientific">Fistulina hepatica ATCC 64428</name>
    <dbReference type="NCBI Taxonomy" id="1128425"/>
    <lineage>
        <taxon>Eukaryota</taxon>
        <taxon>Fungi</taxon>
        <taxon>Dikarya</taxon>
        <taxon>Basidiomycota</taxon>
        <taxon>Agaricomycotina</taxon>
        <taxon>Agaricomycetes</taxon>
        <taxon>Agaricomycetidae</taxon>
        <taxon>Agaricales</taxon>
        <taxon>Fistulinaceae</taxon>
        <taxon>Fistulina</taxon>
    </lineage>
</organism>
<keyword evidence="3 6" id="KW-0812">Transmembrane</keyword>
<keyword evidence="9" id="KW-1185">Reference proteome</keyword>
<name>A0A0D7AIH1_9AGAR</name>
<feature type="transmembrane region" description="Helical" evidence="6">
    <location>
        <begin position="7"/>
        <end position="24"/>
    </location>
</feature>